<organism evidence="6">
    <name type="scientific">Echinostoma caproni</name>
    <dbReference type="NCBI Taxonomy" id="27848"/>
    <lineage>
        <taxon>Eukaryota</taxon>
        <taxon>Metazoa</taxon>
        <taxon>Spiralia</taxon>
        <taxon>Lophotrochozoa</taxon>
        <taxon>Platyhelminthes</taxon>
        <taxon>Trematoda</taxon>
        <taxon>Digenea</taxon>
        <taxon>Plagiorchiida</taxon>
        <taxon>Echinostomata</taxon>
        <taxon>Echinostomatoidea</taxon>
        <taxon>Echinostomatidae</taxon>
        <taxon>Echinostoma</taxon>
    </lineage>
</organism>
<dbReference type="InterPro" id="IPR015341">
    <property type="entry name" value="Glyco_hydro_38_cen"/>
</dbReference>
<dbReference type="Gene3D" id="3.20.110.10">
    <property type="entry name" value="Glycoside hydrolase 38, N terminal domain"/>
    <property type="match status" value="2"/>
</dbReference>
<dbReference type="OrthoDB" id="2016903at2759"/>
<dbReference type="Pfam" id="PF09261">
    <property type="entry name" value="Alpha-mann_mid"/>
    <property type="match status" value="1"/>
</dbReference>
<accession>A0A183A9F3</accession>
<dbReference type="WBParaSite" id="ECPE_0000359101-mRNA-1">
    <property type="protein sequence ID" value="ECPE_0000359101-mRNA-1"/>
    <property type="gene ID" value="ECPE_0000359101"/>
</dbReference>
<dbReference type="Pfam" id="PF01074">
    <property type="entry name" value="Glyco_hydro_38N"/>
    <property type="match status" value="2"/>
</dbReference>
<dbReference type="SUPFAM" id="SSF88688">
    <property type="entry name" value="Families 57/38 glycoside transferase middle domain"/>
    <property type="match status" value="2"/>
</dbReference>
<dbReference type="GO" id="GO:0006013">
    <property type="term" value="P:mannose metabolic process"/>
    <property type="evidence" value="ECO:0007669"/>
    <property type="project" value="InterPro"/>
</dbReference>
<dbReference type="GO" id="GO:0005764">
    <property type="term" value="C:lysosome"/>
    <property type="evidence" value="ECO:0007669"/>
    <property type="project" value="TreeGrafter"/>
</dbReference>
<evidence type="ECO:0000313" key="6">
    <source>
        <dbReference type="WBParaSite" id="ECPE_0000359101-mRNA-1"/>
    </source>
</evidence>
<protein>
    <submittedName>
        <fullName evidence="6">Alpha-mann_mid domain-containing protein</fullName>
    </submittedName>
</protein>
<dbReference type="InterPro" id="IPR037094">
    <property type="entry name" value="Glyco_hydro_38_cen_sf"/>
</dbReference>
<keyword evidence="1" id="KW-0378">Hydrolase</keyword>
<reference evidence="4 5" key="2">
    <citation type="submission" date="2018-11" db="EMBL/GenBank/DDBJ databases">
        <authorList>
            <consortium name="Pathogen Informatics"/>
        </authorList>
    </citation>
    <scope>NUCLEOTIDE SEQUENCE [LARGE SCALE GENOMIC DNA]</scope>
    <source>
        <strain evidence="4 5">Egypt</strain>
    </source>
</reference>
<dbReference type="SMART" id="SM00872">
    <property type="entry name" value="Alpha-mann_mid"/>
    <property type="match status" value="1"/>
</dbReference>
<dbReference type="AlphaFoldDB" id="A0A183A9F3"/>
<evidence type="ECO:0000313" key="4">
    <source>
        <dbReference type="EMBL" id="VDP69967.1"/>
    </source>
</evidence>
<gene>
    <name evidence="4" type="ORF">ECPE_LOCUS3588</name>
</gene>
<dbReference type="PANTHER" id="PTHR11607">
    <property type="entry name" value="ALPHA-MANNOSIDASE"/>
    <property type="match status" value="1"/>
</dbReference>
<feature type="domain" description="Glycoside hydrolase family 38 central" evidence="3">
    <location>
        <begin position="711"/>
        <end position="785"/>
    </location>
</feature>
<dbReference type="InterPro" id="IPR027291">
    <property type="entry name" value="Glyco_hydro_38_N_sf"/>
</dbReference>
<evidence type="ECO:0000256" key="2">
    <source>
        <dbReference type="ARBA" id="ARBA00023295"/>
    </source>
</evidence>
<dbReference type="InterPro" id="IPR028995">
    <property type="entry name" value="Glyco_hydro_57/38_cen_sf"/>
</dbReference>
<evidence type="ECO:0000256" key="1">
    <source>
        <dbReference type="ARBA" id="ARBA00022801"/>
    </source>
</evidence>
<dbReference type="Gene3D" id="1.20.1270.50">
    <property type="entry name" value="Glycoside hydrolase family 38, central domain"/>
    <property type="match status" value="3"/>
</dbReference>
<dbReference type="EMBL" id="UZAN01040529">
    <property type="protein sequence ID" value="VDP69967.1"/>
    <property type="molecule type" value="Genomic_DNA"/>
</dbReference>
<reference evidence="6" key="1">
    <citation type="submission" date="2016-06" db="UniProtKB">
        <authorList>
            <consortium name="WormBaseParasite"/>
        </authorList>
    </citation>
    <scope>IDENTIFICATION</scope>
</reference>
<dbReference type="PANTHER" id="PTHR11607:SF3">
    <property type="entry name" value="LYSOSOMAL ALPHA-MANNOSIDASE"/>
    <property type="match status" value="1"/>
</dbReference>
<evidence type="ECO:0000259" key="3">
    <source>
        <dbReference type="SMART" id="SM00872"/>
    </source>
</evidence>
<keyword evidence="5" id="KW-1185">Reference proteome</keyword>
<sequence>MWNKRACMIRLCWQKITVVYIMLFSPSLALTSLGKCPPVLPGVLNVHLVAHTHLDVGWIETRDSYYHYRVRLILNSVIDQLIRNHSYRFTVSEINYFSQWWSAQTVPLRNAVHKLVCEDRLHFGLGGWVSADEAVGHYSDLIDQLTLGRQFIHRWFRSCGRPRMAWQIDTFGHSRSHADVFYEAGYDGIVFGRADFREKSWMRREQRLESLWDTKSNPKEDSRLFTSFLPISYCNPTKMCPGFDCLVSEKQLYEVFHAMHKQIRVQRNHVSSQQLLLPIGCDFSFEYAQNNFKAIDRLIDYLNSKYPIDEIRVFYSTPDCYLTAINSMWKPAIAFSVKQGDYLPYADVPKRYWVGFYTSRPALKAYLRLASVLKTVIEHVSVYCCSHSDPHALNIHLVPHTHDDVGWTATVSEYYSGLVKSILDSVITELLRNRAYKFTYVEMAFFTQWWREQTPKRQDTIRQLVLDGRLQFDLAGWVSADEATVHYADLINQLTLGRQFIRQTFGLCARPRTAWQVDTFGHSRTHAYVLREAGYEALYFSRMDYLEKHSLREMRQLEFFWMPSVETGGVIDKQSGPGLFTSVLYNNYCYPTSMCFSNDCAYLLAEETDPDGHLIEQFHNYIRKRMRAYRFNHILVPMGCDFSYYDARYTFDHINRLIRLVNGTQINGTRLNVFYSTPYCYARAVNRQCQSGVLLRQRHGDFLPYEDRSGHFWTGFYTSRPSLKQVARQAATIQTIGEQLDVFAPIDSAADLINAVREQVATLQHHDAITGTEQQHVADDYLSNLYDALVPAKIHVTRMMENLTLSGLSGLE</sequence>
<dbReference type="GO" id="GO:0004559">
    <property type="term" value="F:alpha-mannosidase activity"/>
    <property type="evidence" value="ECO:0007669"/>
    <property type="project" value="InterPro"/>
</dbReference>
<dbReference type="InterPro" id="IPR050843">
    <property type="entry name" value="Glycosyl_Hydrlase_38"/>
</dbReference>
<dbReference type="SUPFAM" id="SSF88713">
    <property type="entry name" value="Glycoside hydrolase/deacetylase"/>
    <property type="match status" value="2"/>
</dbReference>
<dbReference type="FunFam" id="1.20.1270.50:FF:000002">
    <property type="entry name" value="Alpha-mannosidase"/>
    <property type="match status" value="2"/>
</dbReference>
<keyword evidence="2" id="KW-0326">Glycosidase</keyword>
<dbReference type="InterPro" id="IPR011330">
    <property type="entry name" value="Glyco_hydro/deAcase_b/a-brl"/>
</dbReference>
<name>A0A183A9F3_9TREM</name>
<dbReference type="Proteomes" id="UP000272942">
    <property type="component" value="Unassembled WGS sequence"/>
</dbReference>
<proteinExistence type="predicted"/>
<dbReference type="InterPro" id="IPR000602">
    <property type="entry name" value="Glyco_hydro_38_N"/>
</dbReference>
<evidence type="ECO:0000313" key="5">
    <source>
        <dbReference type="Proteomes" id="UP000272942"/>
    </source>
</evidence>